<dbReference type="PROSITE" id="PS51257">
    <property type="entry name" value="PROKAR_LIPOPROTEIN"/>
    <property type="match status" value="1"/>
</dbReference>
<name>A0A450UYS3_9GAMM</name>
<sequence length="107" mass="11804">MKKILIGLLASMLMTSFVYAGCGGVSCKERINRIYPEGNVVYISLNGRVGPSNCSLVSGWYFTLLDSNPKHEEIYALVLAAKLSNKQIKLRTKDGSNICEIIYAVLE</sequence>
<organism evidence="2">
    <name type="scientific">Candidatus Kentrum sp. LFY</name>
    <dbReference type="NCBI Taxonomy" id="2126342"/>
    <lineage>
        <taxon>Bacteria</taxon>
        <taxon>Pseudomonadati</taxon>
        <taxon>Pseudomonadota</taxon>
        <taxon>Gammaproteobacteria</taxon>
        <taxon>Candidatus Kentrum</taxon>
    </lineage>
</organism>
<gene>
    <name evidence="2" type="ORF">BECKLFY1418B_GA0070995_11062</name>
</gene>
<protein>
    <submittedName>
        <fullName evidence="2">Uncharacterized protein</fullName>
    </submittedName>
</protein>
<feature type="signal peptide" evidence="1">
    <location>
        <begin position="1"/>
        <end position="20"/>
    </location>
</feature>
<evidence type="ECO:0000256" key="1">
    <source>
        <dbReference type="SAM" id="SignalP"/>
    </source>
</evidence>
<keyword evidence="1" id="KW-0732">Signal</keyword>
<evidence type="ECO:0000313" key="2">
    <source>
        <dbReference type="EMBL" id="VFJ97683.1"/>
    </source>
</evidence>
<reference evidence="2" key="1">
    <citation type="submission" date="2019-02" db="EMBL/GenBank/DDBJ databases">
        <authorList>
            <person name="Gruber-Vodicka R. H."/>
            <person name="Seah K. B. B."/>
        </authorList>
    </citation>
    <scope>NUCLEOTIDE SEQUENCE</scope>
    <source>
        <strain evidence="2">BECK_M7</strain>
    </source>
</reference>
<feature type="chain" id="PRO_5019003062" evidence="1">
    <location>
        <begin position="21"/>
        <end position="107"/>
    </location>
</feature>
<accession>A0A450UYS3</accession>
<proteinExistence type="predicted"/>
<dbReference type="EMBL" id="CAADFF010000106">
    <property type="protein sequence ID" value="VFJ97683.1"/>
    <property type="molecule type" value="Genomic_DNA"/>
</dbReference>
<dbReference type="AlphaFoldDB" id="A0A450UYS3"/>